<dbReference type="PROSITE" id="PS50075">
    <property type="entry name" value="CARRIER"/>
    <property type="match status" value="1"/>
</dbReference>
<dbReference type="PROSITE" id="PS00455">
    <property type="entry name" value="AMP_BINDING"/>
    <property type="match status" value="1"/>
</dbReference>
<gene>
    <name evidence="6" type="ORF">SETTUDRAFT_152948</name>
</gene>
<dbReference type="InterPro" id="IPR007817">
    <property type="entry name" value="Isocyanide_synthase_DIT1"/>
</dbReference>
<dbReference type="HOGENOM" id="CLU_001116_0_0_1"/>
<dbReference type="OrthoDB" id="429813at2759"/>
<dbReference type="InterPro" id="IPR042099">
    <property type="entry name" value="ANL_N_sf"/>
</dbReference>
<accession>R0J4S0</accession>
<evidence type="ECO:0000313" key="7">
    <source>
        <dbReference type="Proteomes" id="UP000016935"/>
    </source>
</evidence>
<protein>
    <recommendedName>
        <fullName evidence="5">Carrier domain-containing protein</fullName>
    </recommendedName>
</protein>
<keyword evidence="3" id="KW-0808">Transferase</keyword>
<dbReference type="Gene3D" id="3.30.559.10">
    <property type="entry name" value="Chloramphenicol acetyltransferase-like domain"/>
    <property type="match status" value="2"/>
</dbReference>
<evidence type="ECO:0000256" key="3">
    <source>
        <dbReference type="ARBA" id="ARBA00022679"/>
    </source>
</evidence>
<dbReference type="RefSeq" id="XP_008020935.1">
    <property type="nucleotide sequence ID" value="XM_008022744.1"/>
</dbReference>
<evidence type="ECO:0000259" key="5">
    <source>
        <dbReference type="PROSITE" id="PS50075"/>
    </source>
</evidence>
<sequence>MFEHSLNKFDDSKERLAAGKQTFLLVINTYVQAGQRIEACLPAFPFKSANKVYKVLGSLPDKAEELALERLNNMCARIKQIYKPGARVTIVSDGITYNDLFSISDRETWAYGEALREMAIDKKFTYIAFSRMRDILNFLLPEKMREITYVANCTNFRRLLLNKYGKPDMNVEKGIMDNPDTKLTYLGYRKFLESDLRYIFNTGDNVGRNQYKRDVKYLAKQMLIRGYAFAGAVKDAFPNYLRLSIHESIGEHKISISLLNTKTGYTTPWHCSVAQLANGEWVSAPKGEFEQDSRLELIYENGRPSYFKEKPQTAGMPGISEKNASYLKAAKCFNSTENGYSSPSSTSQGSGSFSPVSSLERSLTNSSSGNEDSVGPRSVTPISEPDEPSYGRRLIPQIMDQLAATHPDQIVFSLTSTVGDKLEFKEISARAFKNAVDKTAWWLYKQVGPSSIVQPVGYIGPHDLRHILLTHACAKVGYAVLNLSPKNSIKGALAVLEATQCNIWAKASELNAVPLVEGFLQQRTMKLLQVPLLENLLDGQNTQPFPYTKTFEQAANEPFCYLHTSGSTGVPKPIPWTHALIGTMDAVRLLPPVDGMLPWSHDWKEGDVIYSSFPMCHGAGIIMDILMPALHRLHCVLGPPNVIPNNSLIEKLVGRSKINIWSMVPSLADELGEAPDVLAKFQSPPNKFIVASGGPVNPTSTGKVNDVIRVLNLTGTTEGLFIGNLVVEREDWFWFAFHPYSGFEFKQVEPGLFEHWVHRNEHASLFQGIFHTFPDKDSINFKDLYRRHPTKPNLWAFSGRNDDLIVLSNGYKIFPQEIEGAISAHPAIDGCLIVGSKKPQAGLLVELKDPLTKTDEIIDSIWSKIQEAMSSSQHSAKISRDYVVFTQPGKPFVRTDKRTIKRKDTLSLYEDYIERLYSLQSNETSFKVDTSCTSALQQSVREILASSLSSFSAASADGDFFELGLDSLGVSALVKDIRAATHLEQLAPRHVYANPTLTKFTAVLKSMISETRNAQTPKARAGGPEETLQQMLVKHRAHQSFRLNPFDLVRPNHYSGLMFYFPLNPDVRFERVFANMQAGLDRTLELIPALGGKMMECSKDEAGYKSGDMFVSVPRFGNPRRGILVFNDVSNELPSFEALRESRFPISAFKESQALRQDPFPQLPADIIRAQANFLKGGCILAVDFHHSCLDGAGIMIGIKAWAENCRMIQGDTSASCDWLHPDSFNHSLPEVLHEMEGYARPVEEIDPMVWEFLPYAPPKDILAKQLAHRKEPGPLPLRIPIHPSFPPPFAERKMDTTIFAIPAHKVQQLQQYVASTSEENGVVPSISDILQAWLWRSMLRARFQVAKANGRDFKADEHSIFETAIEGRPLFSELLPATYMGGMLTMARTSMPVEQLCSPQTSILQLARMLRASAARMKPSVLHDAFALLRALPDYSEFVMANMGIDTMNLLITNIMLFQPNSISFGTRYFANGGSPEMMRPQAERGNRTFRSLAILPLKADGAVEFILGTYPEEREMLAQDDEFARYTELVDIASH</sequence>
<dbReference type="SUPFAM" id="SSF47336">
    <property type="entry name" value="ACP-like"/>
    <property type="match status" value="1"/>
</dbReference>
<dbReference type="Pfam" id="PF00501">
    <property type="entry name" value="AMP-binding"/>
    <property type="match status" value="1"/>
</dbReference>
<dbReference type="Pfam" id="PF23562">
    <property type="entry name" value="AMP-binding_C_3"/>
    <property type="match status" value="1"/>
</dbReference>
<name>R0J4S0_EXST2</name>
<reference evidence="6 7" key="2">
    <citation type="journal article" date="2013" name="PLoS Genet.">
        <title>Comparative genome structure, secondary metabolite, and effector coding capacity across Cochliobolus pathogens.</title>
        <authorList>
            <person name="Condon B.J."/>
            <person name="Leng Y."/>
            <person name="Wu D."/>
            <person name="Bushley K.E."/>
            <person name="Ohm R.A."/>
            <person name="Otillar R."/>
            <person name="Martin J."/>
            <person name="Schackwitz W."/>
            <person name="Grimwood J."/>
            <person name="MohdZainudin N."/>
            <person name="Xue C."/>
            <person name="Wang R."/>
            <person name="Manning V.A."/>
            <person name="Dhillon B."/>
            <person name="Tu Z.J."/>
            <person name="Steffenson B.J."/>
            <person name="Salamov A."/>
            <person name="Sun H."/>
            <person name="Lowry S."/>
            <person name="LaButti K."/>
            <person name="Han J."/>
            <person name="Copeland A."/>
            <person name="Lindquist E."/>
            <person name="Barry K."/>
            <person name="Schmutz J."/>
            <person name="Baker S.E."/>
            <person name="Ciuffetti L.M."/>
            <person name="Grigoriev I.V."/>
            <person name="Zhong S."/>
            <person name="Turgeon B.G."/>
        </authorList>
    </citation>
    <scope>NUCLEOTIDE SEQUENCE [LARGE SCALE GENOMIC DNA]</scope>
    <source>
        <strain evidence="7">28A</strain>
    </source>
</reference>
<dbReference type="EMBL" id="KB908481">
    <property type="protein sequence ID" value="EOA91930.1"/>
    <property type="molecule type" value="Genomic_DNA"/>
</dbReference>
<evidence type="ECO:0000256" key="2">
    <source>
        <dbReference type="ARBA" id="ARBA00022553"/>
    </source>
</evidence>
<dbReference type="Proteomes" id="UP000016935">
    <property type="component" value="Unassembled WGS sequence"/>
</dbReference>
<feature type="compositionally biased region" description="Low complexity" evidence="4">
    <location>
        <begin position="341"/>
        <end position="368"/>
    </location>
</feature>
<dbReference type="PANTHER" id="PTHR37285:SF5">
    <property type="entry name" value="SPORE WALL MATURATION PROTEIN DIT1"/>
    <property type="match status" value="1"/>
</dbReference>
<dbReference type="InterPro" id="IPR023213">
    <property type="entry name" value="CAT-like_dom_sf"/>
</dbReference>
<dbReference type="Gene3D" id="1.10.1200.10">
    <property type="entry name" value="ACP-like"/>
    <property type="match status" value="1"/>
</dbReference>
<dbReference type="Pfam" id="PF05141">
    <property type="entry name" value="DIT1_PvcA"/>
    <property type="match status" value="1"/>
</dbReference>
<feature type="domain" description="Carrier" evidence="5">
    <location>
        <begin position="931"/>
        <end position="1008"/>
    </location>
</feature>
<dbReference type="InterPro" id="IPR009081">
    <property type="entry name" value="PP-bd_ACP"/>
</dbReference>
<evidence type="ECO:0000256" key="1">
    <source>
        <dbReference type="ARBA" id="ARBA00022450"/>
    </source>
</evidence>
<dbReference type="GeneID" id="19397246"/>
<dbReference type="Gene3D" id="3.30.300.30">
    <property type="match status" value="1"/>
</dbReference>
<organism evidence="6 7">
    <name type="scientific">Exserohilum turcicum (strain 28A)</name>
    <name type="common">Northern leaf blight fungus</name>
    <name type="synonym">Setosphaeria turcica</name>
    <dbReference type="NCBI Taxonomy" id="671987"/>
    <lineage>
        <taxon>Eukaryota</taxon>
        <taxon>Fungi</taxon>
        <taxon>Dikarya</taxon>
        <taxon>Ascomycota</taxon>
        <taxon>Pezizomycotina</taxon>
        <taxon>Dothideomycetes</taxon>
        <taxon>Pleosporomycetidae</taxon>
        <taxon>Pleosporales</taxon>
        <taxon>Pleosporineae</taxon>
        <taxon>Pleosporaceae</taxon>
        <taxon>Exserohilum</taxon>
    </lineage>
</organism>
<dbReference type="SUPFAM" id="SSF56801">
    <property type="entry name" value="Acetyl-CoA synthetase-like"/>
    <property type="match status" value="1"/>
</dbReference>
<keyword evidence="1" id="KW-0596">Phosphopantetheine</keyword>
<dbReference type="InterPro" id="IPR036736">
    <property type="entry name" value="ACP-like_sf"/>
</dbReference>
<proteinExistence type="predicted"/>
<keyword evidence="2" id="KW-0597">Phosphoprotein</keyword>
<evidence type="ECO:0000256" key="4">
    <source>
        <dbReference type="SAM" id="MobiDB-lite"/>
    </source>
</evidence>
<dbReference type="GO" id="GO:0016740">
    <property type="term" value="F:transferase activity"/>
    <property type="evidence" value="ECO:0007669"/>
    <property type="project" value="UniProtKB-KW"/>
</dbReference>
<dbReference type="InterPro" id="IPR045851">
    <property type="entry name" value="AMP-bd_C_sf"/>
</dbReference>
<dbReference type="Pfam" id="PF00550">
    <property type="entry name" value="PP-binding"/>
    <property type="match status" value="1"/>
</dbReference>
<keyword evidence="7" id="KW-1185">Reference proteome</keyword>
<dbReference type="InterPro" id="IPR054710">
    <property type="entry name" value="Tri101-like_N"/>
</dbReference>
<dbReference type="Gene3D" id="3.40.50.12780">
    <property type="entry name" value="N-terminal domain of ligase-like"/>
    <property type="match status" value="1"/>
</dbReference>
<feature type="region of interest" description="Disordered" evidence="4">
    <location>
        <begin position="338"/>
        <end position="391"/>
    </location>
</feature>
<dbReference type="PANTHER" id="PTHR37285">
    <property type="entry name" value="SPORE WALL MATURATION PROTEIN DIT1"/>
    <property type="match status" value="1"/>
</dbReference>
<dbReference type="Pfam" id="PF22664">
    <property type="entry name" value="TRI-like_N"/>
    <property type="match status" value="1"/>
</dbReference>
<evidence type="ECO:0000313" key="6">
    <source>
        <dbReference type="EMBL" id="EOA91930.1"/>
    </source>
</evidence>
<dbReference type="InterPro" id="IPR000873">
    <property type="entry name" value="AMP-dep_synth/lig_dom"/>
</dbReference>
<dbReference type="InterPro" id="IPR020845">
    <property type="entry name" value="AMP-binding_CS"/>
</dbReference>
<reference evidence="6 7" key="1">
    <citation type="journal article" date="2012" name="PLoS Pathog.">
        <title>Diverse lifestyles and strategies of plant pathogenesis encoded in the genomes of eighteen Dothideomycetes fungi.</title>
        <authorList>
            <person name="Ohm R.A."/>
            <person name="Feau N."/>
            <person name="Henrissat B."/>
            <person name="Schoch C.L."/>
            <person name="Horwitz B.A."/>
            <person name="Barry K.W."/>
            <person name="Condon B.J."/>
            <person name="Copeland A.C."/>
            <person name="Dhillon B."/>
            <person name="Glaser F."/>
            <person name="Hesse C.N."/>
            <person name="Kosti I."/>
            <person name="LaButti K."/>
            <person name="Lindquist E.A."/>
            <person name="Lucas S."/>
            <person name="Salamov A.A."/>
            <person name="Bradshaw R.E."/>
            <person name="Ciuffetti L."/>
            <person name="Hamelin R.C."/>
            <person name="Kema G.H.J."/>
            <person name="Lawrence C."/>
            <person name="Scott J.A."/>
            <person name="Spatafora J.W."/>
            <person name="Turgeon B.G."/>
            <person name="de Wit P.J.G.M."/>
            <person name="Zhong S."/>
            <person name="Goodwin S.B."/>
            <person name="Grigoriev I.V."/>
        </authorList>
    </citation>
    <scope>NUCLEOTIDE SEQUENCE [LARGE SCALE GENOMIC DNA]</scope>
    <source>
        <strain evidence="7">28A</strain>
    </source>
</reference>
<dbReference type="eggNOG" id="ENOG502QRI9">
    <property type="taxonomic scope" value="Eukaryota"/>
</dbReference>